<dbReference type="Proteomes" id="UP000291301">
    <property type="component" value="Unassembled WGS sequence"/>
</dbReference>
<dbReference type="InterPro" id="IPR036264">
    <property type="entry name" value="Bact_exopeptidase_dim_dom"/>
</dbReference>
<dbReference type="NCBIfam" id="TIGR01910">
    <property type="entry name" value="DapE-ArgE"/>
    <property type="match status" value="1"/>
</dbReference>
<evidence type="ECO:0000256" key="2">
    <source>
        <dbReference type="ARBA" id="ARBA00001947"/>
    </source>
</evidence>
<dbReference type="InterPro" id="IPR011650">
    <property type="entry name" value="Peptidase_M20_dimer"/>
</dbReference>
<accession>A0A4R0PC12</accession>
<dbReference type="SUPFAM" id="SSF53187">
    <property type="entry name" value="Zn-dependent exopeptidases"/>
    <property type="match status" value="1"/>
</dbReference>
<dbReference type="Pfam" id="PF07687">
    <property type="entry name" value="M20_dimer"/>
    <property type="match status" value="1"/>
</dbReference>
<dbReference type="Gene3D" id="3.40.630.10">
    <property type="entry name" value="Zn peptidases"/>
    <property type="match status" value="2"/>
</dbReference>
<dbReference type="Gene3D" id="3.30.70.360">
    <property type="match status" value="1"/>
</dbReference>
<evidence type="ECO:0000256" key="6">
    <source>
        <dbReference type="ARBA" id="ARBA00022833"/>
    </source>
</evidence>
<keyword evidence="4" id="KW-0479">Metal-binding</keyword>
<dbReference type="OrthoDB" id="9809784at2"/>
<comment type="cofactor">
    <cofactor evidence="2">
        <name>Zn(2+)</name>
        <dbReference type="ChEBI" id="CHEBI:29105"/>
    </cofactor>
</comment>
<proteinExistence type="inferred from homology"/>
<sequence>MQEKTLQAIADSRDALTELTRELIRFPTVNPPGEAYTPCAEFIGERLKTSGFAIEYIRGEGTPGDNDTFPRTNVVARREGKRNGPCVHFNSHIDVVEAGDGWTVDPFDGVVRDGRIYGRGACDMKGGLAASIIAVETFLMHNSDYTGAIEISGTVDEESGGFGGVAHLASKGYFSKPRVDHVIIPEPLNKDRVCLGHRGVWWAEIETKGEIAHGSMPFLGDCAVRHMGALLHEFEQTLFPALDRKQTRMPVVPEGARRSTMNINSIHGGQTDDYTGLPSPNVPDRCKLTIDRRFLLEEAITDVKDEVIDILNGLKETRPNFDYEIRDIMEVMPLMTEKDTPVASAVASGIREIFDREPDYVISPGTYDQKHIARLGHLYDCVAYGPGILDLAHRPDEWIGIDDMVQSAQVMALALGQLLSEG</sequence>
<evidence type="ECO:0000313" key="9">
    <source>
        <dbReference type="EMBL" id="TCD15000.1"/>
    </source>
</evidence>
<comment type="caution">
    <text evidence="9">The sequence shown here is derived from an EMBL/GenBank/DDBJ whole genome shotgun (WGS) entry which is preliminary data.</text>
</comment>
<evidence type="ECO:0000256" key="3">
    <source>
        <dbReference type="ARBA" id="ARBA00006247"/>
    </source>
</evidence>
<comment type="similarity">
    <text evidence="3">Belongs to the peptidase M20A family.</text>
</comment>
<evidence type="ECO:0000259" key="8">
    <source>
        <dbReference type="Pfam" id="PF07687"/>
    </source>
</evidence>
<dbReference type="GO" id="GO:0046872">
    <property type="term" value="F:metal ion binding"/>
    <property type="evidence" value="ECO:0007669"/>
    <property type="project" value="UniProtKB-KW"/>
</dbReference>
<dbReference type="Pfam" id="PF01546">
    <property type="entry name" value="Peptidase_M20"/>
    <property type="match status" value="1"/>
</dbReference>
<dbReference type="AlphaFoldDB" id="A0A4R0PC12"/>
<keyword evidence="5" id="KW-0378">Hydrolase</keyword>
<dbReference type="PANTHER" id="PTHR43808">
    <property type="entry name" value="ACETYLORNITHINE DEACETYLASE"/>
    <property type="match status" value="1"/>
</dbReference>
<protein>
    <submittedName>
        <fullName evidence="9">Acetylornithine deacetylase/succinyl-diaminopimelate desuccinylase family protein</fullName>
    </submittedName>
</protein>
<gene>
    <name evidence="9" type="ORF">E0D97_05465</name>
</gene>
<feature type="domain" description="Peptidase M20 dimerisation" evidence="8">
    <location>
        <begin position="196"/>
        <end position="313"/>
    </location>
</feature>
<dbReference type="GO" id="GO:0016787">
    <property type="term" value="F:hydrolase activity"/>
    <property type="evidence" value="ECO:0007669"/>
    <property type="project" value="UniProtKB-KW"/>
</dbReference>
<evidence type="ECO:0000256" key="1">
    <source>
        <dbReference type="ARBA" id="ARBA00001941"/>
    </source>
</evidence>
<name>A0A4R0PC12_9HYPH</name>
<dbReference type="SUPFAM" id="SSF55031">
    <property type="entry name" value="Bacterial exopeptidase dimerisation domain"/>
    <property type="match status" value="1"/>
</dbReference>
<dbReference type="NCBIfam" id="NF009558">
    <property type="entry name" value="PRK13013.1"/>
    <property type="match status" value="1"/>
</dbReference>
<dbReference type="PANTHER" id="PTHR43808:SF32">
    <property type="entry name" value="ARGE_DAPE-RELATED DEACYLASE"/>
    <property type="match status" value="1"/>
</dbReference>
<dbReference type="InterPro" id="IPR010182">
    <property type="entry name" value="ArgE/DapE"/>
</dbReference>
<dbReference type="RefSeq" id="WP_131566410.1">
    <property type="nucleotide sequence ID" value="NZ_JAINFK010000003.1"/>
</dbReference>
<reference evidence="9 10" key="1">
    <citation type="journal article" date="2015" name="Antonie Van Leeuwenhoek">
        <title>Oricola cellulosilytica gen. nov., sp. nov., a cellulose-degrading bacterium of the family Phyllobacteriaceae isolated from surface seashore water, and emended descriptions of Mesorhizobium loti and Phyllobacterium myrsinacearum.</title>
        <authorList>
            <person name="Hameed A."/>
            <person name="Shahina M."/>
            <person name="Lai W.A."/>
            <person name="Lin S.Y."/>
            <person name="Young L.S."/>
            <person name="Liu Y.C."/>
            <person name="Hsu Y.H."/>
            <person name="Young C.C."/>
        </authorList>
    </citation>
    <scope>NUCLEOTIDE SEQUENCE [LARGE SCALE GENOMIC DNA]</scope>
    <source>
        <strain evidence="9 10">KCTC 52183</strain>
    </source>
</reference>
<dbReference type="InterPro" id="IPR050072">
    <property type="entry name" value="Peptidase_M20A"/>
</dbReference>
<organism evidence="9 10">
    <name type="scientific">Oricola cellulosilytica</name>
    <dbReference type="NCBI Taxonomy" id="1429082"/>
    <lineage>
        <taxon>Bacteria</taxon>
        <taxon>Pseudomonadati</taxon>
        <taxon>Pseudomonadota</taxon>
        <taxon>Alphaproteobacteria</taxon>
        <taxon>Hyphomicrobiales</taxon>
        <taxon>Ahrensiaceae</taxon>
        <taxon>Oricola</taxon>
    </lineage>
</organism>
<comment type="cofactor">
    <cofactor evidence="1">
        <name>Co(2+)</name>
        <dbReference type="ChEBI" id="CHEBI:48828"/>
    </cofactor>
</comment>
<evidence type="ECO:0000256" key="5">
    <source>
        <dbReference type="ARBA" id="ARBA00022801"/>
    </source>
</evidence>
<evidence type="ECO:0000256" key="4">
    <source>
        <dbReference type="ARBA" id="ARBA00022723"/>
    </source>
</evidence>
<dbReference type="EMBL" id="SJST01000002">
    <property type="protein sequence ID" value="TCD15000.1"/>
    <property type="molecule type" value="Genomic_DNA"/>
</dbReference>
<evidence type="ECO:0000313" key="10">
    <source>
        <dbReference type="Proteomes" id="UP000291301"/>
    </source>
</evidence>
<dbReference type="InterPro" id="IPR002933">
    <property type="entry name" value="Peptidase_M20"/>
</dbReference>
<keyword evidence="7" id="KW-0170">Cobalt</keyword>
<keyword evidence="10" id="KW-1185">Reference proteome</keyword>
<evidence type="ECO:0000256" key="7">
    <source>
        <dbReference type="ARBA" id="ARBA00023285"/>
    </source>
</evidence>
<keyword evidence="6" id="KW-0862">Zinc</keyword>